<accession>A0ABV8YWL5</accession>
<organism evidence="2 3">
    <name type="scientific">Streptomyces xiangluensis</name>
    <dbReference type="NCBI Taxonomy" id="2665720"/>
    <lineage>
        <taxon>Bacteria</taxon>
        <taxon>Bacillati</taxon>
        <taxon>Actinomycetota</taxon>
        <taxon>Actinomycetes</taxon>
        <taxon>Kitasatosporales</taxon>
        <taxon>Streptomycetaceae</taxon>
        <taxon>Streptomyces</taxon>
    </lineage>
</organism>
<proteinExistence type="predicted"/>
<sequence length="257" mass="28697">MSTRPPSAQELRDAVVEVHGAWNEQWEAVLELAPQLLAAYVQLAGVPERKGHLDPKTRELVYLAVDAAATHLYAPGVRRHIRRALELGATPGEITEVIELTTTVGIHAMNIGVPLLAELLEERGLRHGPGELDAYQKELKERFTANRGYWHEFWDEILELDPEMFEAYTDFSSVSWQHGGLEPKVKEFVYTAFDCASTHLYVKGWKAHMDNALGHGATVGELLEVMEIAATMGMQSALQALPVLREELLTRRAPVDP</sequence>
<dbReference type="Pfam" id="PF02627">
    <property type="entry name" value="CMD"/>
    <property type="match status" value="2"/>
</dbReference>
<dbReference type="Gene3D" id="1.20.1290.10">
    <property type="entry name" value="AhpD-like"/>
    <property type="match status" value="1"/>
</dbReference>
<feature type="domain" description="Carboxymuconolactone decarboxylase-like" evidence="1">
    <location>
        <begin position="162"/>
        <end position="246"/>
    </location>
</feature>
<feature type="domain" description="Carboxymuconolactone decarboxylase-like" evidence="1">
    <location>
        <begin position="34"/>
        <end position="100"/>
    </location>
</feature>
<dbReference type="InterPro" id="IPR029032">
    <property type="entry name" value="AhpD-like"/>
</dbReference>
<comment type="caution">
    <text evidence="2">The sequence shown here is derived from an EMBL/GenBank/DDBJ whole genome shotgun (WGS) entry which is preliminary data.</text>
</comment>
<name>A0ABV8YWL5_9ACTN</name>
<dbReference type="PANTHER" id="PTHR33930">
    <property type="entry name" value="ALKYL HYDROPEROXIDE REDUCTASE AHPD"/>
    <property type="match status" value="1"/>
</dbReference>
<dbReference type="SUPFAM" id="SSF69118">
    <property type="entry name" value="AhpD-like"/>
    <property type="match status" value="1"/>
</dbReference>
<dbReference type="PANTHER" id="PTHR33930:SF2">
    <property type="entry name" value="BLR3452 PROTEIN"/>
    <property type="match status" value="1"/>
</dbReference>
<evidence type="ECO:0000313" key="3">
    <source>
        <dbReference type="Proteomes" id="UP001596012"/>
    </source>
</evidence>
<keyword evidence="3" id="KW-1185">Reference proteome</keyword>
<dbReference type="Proteomes" id="UP001596012">
    <property type="component" value="Unassembled WGS sequence"/>
</dbReference>
<dbReference type="RefSeq" id="WP_386346604.1">
    <property type="nucleotide sequence ID" value="NZ_JBHSFG010000052.1"/>
</dbReference>
<gene>
    <name evidence="2" type="ORF">ACFPH6_29670</name>
</gene>
<evidence type="ECO:0000313" key="2">
    <source>
        <dbReference type="EMBL" id="MFC4468651.1"/>
    </source>
</evidence>
<protein>
    <submittedName>
        <fullName evidence="2">Carboxymuconolactone decarboxylase family protein</fullName>
    </submittedName>
</protein>
<dbReference type="EMBL" id="JBHSFG010000052">
    <property type="protein sequence ID" value="MFC4468651.1"/>
    <property type="molecule type" value="Genomic_DNA"/>
</dbReference>
<dbReference type="InterPro" id="IPR003779">
    <property type="entry name" value="CMD-like"/>
</dbReference>
<evidence type="ECO:0000259" key="1">
    <source>
        <dbReference type="Pfam" id="PF02627"/>
    </source>
</evidence>
<reference evidence="3" key="1">
    <citation type="journal article" date="2019" name="Int. J. Syst. Evol. Microbiol.">
        <title>The Global Catalogue of Microorganisms (GCM) 10K type strain sequencing project: providing services to taxonomists for standard genome sequencing and annotation.</title>
        <authorList>
            <consortium name="The Broad Institute Genomics Platform"/>
            <consortium name="The Broad Institute Genome Sequencing Center for Infectious Disease"/>
            <person name="Wu L."/>
            <person name="Ma J."/>
        </authorList>
    </citation>
    <scope>NUCLEOTIDE SEQUENCE [LARGE SCALE GENOMIC DNA]</scope>
    <source>
        <strain evidence="3">DT43</strain>
    </source>
</reference>